<comment type="caution">
    <text evidence="1">The sequence shown here is derived from an EMBL/GenBank/DDBJ whole genome shotgun (WGS) entry which is preliminary data.</text>
</comment>
<keyword evidence="2" id="KW-1185">Reference proteome</keyword>
<dbReference type="OrthoDB" id="6436901at2759"/>
<sequence>PLIYVSEDSDDLIPLTPAMLLREVRESGLPELDEVDSKSLNRRLKYQSRLR</sequence>
<gene>
    <name evidence="1" type="ORF">AFUS01_LOCUS11669</name>
</gene>
<evidence type="ECO:0000313" key="1">
    <source>
        <dbReference type="EMBL" id="CAG7722538.1"/>
    </source>
</evidence>
<feature type="non-terminal residue" evidence="1">
    <location>
        <position position="51"/>
    </location>
</feature>
<name>A0A8J2NXL5_9HEXA</name>
<feature type="non-terminal residue" evidence="1">
    <location>
        <position position="1"/>
    </location>
</feature>
<dbReference type="EMBL" id="CAJVCH010090188">
    <property type="protein sequence ID" value="CAG7722538.1"/>
    <property type="molecule type" value="Genomic_DNA"/>
</dbReference>
<protein>
    <submittedName>
        <fullName evidence="1">Uncharacterized protein</fullName>
    </submittedName>
</protein>
<proteinExistence type="predicted"/>
<accession>A0A8J2NXL5</accession>
<organism evidence="1 2">
    <name type="scientific">Allacma fusca</name>
    <dbReference type="NCBI Taxonomy" id="39272"/>
    <lineage>
        <taxon>Eukaryota</taxon>
        <taxon>Metazoa</taxon>
        <taxon>Ecdysozoa</taxon>
        <taxon>Arthropoda</taxon>
        <taxon>Hexapoda</taxon>
        <taxon>Collembola</taxon>
        <taxon>Symphypleona</taxon>
        <taxon>Sminthuridae</taxon>
        <taxon>Allacma</taxon>
    </lineage>
</organism>
<evidence type="ECO:0000313" key="2">
    <source>
        <dbReference type="Proteomes" id="UP000708208"/>
    </source>
</evidence>
<dbReference type="Proteomes" id="UP000708208">
    <property type="component" value="Unassembled WGS sequence"/>
</dbReference>
<dbReference type="AlphaFoldDB" id="A0A8J2NXL5"/>
<reference evidence="1" key="1">
    <citation type="submission" date="2021-06" db="EMBL/GenBank/DDBJ databases">
        <authorList>
            <person name="Hodson N. C."/>
            <person name="Mongue J. A."/>
            <person name="Jaron S. K."/>
        </authorList>
    </citation>
    <scope>NUCLEOTIDE SEQUENCE</scope>
</reference>